<gene>
    <name evidence="1" type="ORF">AVEN_261952_1</name>
</gene>
<reference evidence="1 2" key="1">
    <citation type="journal article" date="2019" name="Sci. Rep.">
        <title>Orb-weaving spider Araneus ventricosus genome elucidates the spidroin gene catalogue.</title>
        <authorList>
            <person name="Kono N."/>
            <person name="Nakamura H."/>
            <person name="Ohtoshi R."/>
            <person name="Moran D.A.P."/>
            <person name="Shinohara A."/>
            <person name="Yoshida Y."/>
            <person name="Fujiwara M."/>
            <person name="Mori M."/>
            <person name="Tomita M."/>
            <person name="Arakawa K."/>
        </authorList>
    </citation>
    <scope>NUCLEOTIDE SEQUENCE [LARGE SCALE GENOMIC DNA]</scope>
</reference>
<sequence>MSNIVLYRVPTKVPYHPFNYRIATAIFIRVVSRNGKVTILYWMKPITVPTGGKTVELALLSLLLRNVWFEHDGAPAHKTSSVKQYLVEDSGEHIIGYGGFQE</sequence>
<comment type="caution">
    <text evidence="1">The sequence shown here is derived from an EMBL/GenBank/DDBJ whole genome shotgun (WGS) entry which is preliminary data.</text>
</comment>
<accession>A0A4Y2ER88</accession>
<evidence type="ECO:0000313" key="1">
    <source>
        <dbReference type="EMBL" id="GBM30859.1"/>
    </source>
</evidence>
<evidence type="ECO:0000313" key="2">
    <source>
        <dbReference type="Proteomes" id="UP000499080"/>
    </source>
</evidence>
<dbReference type="Proteomes" id="UP000499080">
    <property type="component" value="Unassembled WGS sequence"/>
</dbReference>
<keyword evidence="2" id="KW-1185">Reference proteome</keyword>
<proteinExistence type="predicted"/>
<dbReference type="EMBL" id="BGPR01000670">
    <property type="protein sequence ID" value="GBM30859.1"/>
    <property type="molecule type" value="Genomic_DNA"/>
</dbReference>
<protein>
    <submittedName>
        <fullName evidence="1">Uncharacterized protein</fullName>
    </submittedName>
</protein>
<name>A0A4Y2ER88_ARAVE</name>
<dbReference type="AlphaFoldDB" id="A0A4Y2ER88"/>
<organism evidence="1 2">
    <name type="scientific">Araneus ventricosus</name>
    <name type="common">Orbweaver spider</name>
    <name type="synonym">Epeira ventricosa</name>
    <dbReference type="NCBI Taxonomy" id="182803"/>
    <lineage>
        <taxon>Eukaryota</taxon>
        <taxon>Metazoa</taxon>
        <taxon>Ecdysozoa</taxon>
        <taxon>Arthropoda</taxon>
        <taxon>Chelicerata</taxon>
        <taxon>Arachnida</taxon>
        <taxon>Araneae</taxon>
        <taxon>Araneomorphae</taxon>
        <taxon>Entelegynae</taxon>
        <taxon>Araneoidea</taxon>
        <taxon>Araneidae</taxon>
        <taxon>Araneus</taxon>
    </lineage>
</organism>